<dbReference type="AlphaFoldDB" id="A0A1G8SSI9"/>
<dbReference type="EMBL" id="FNFC01000002">
    <property type="protein sequence ID" value="SDJ31745.1"/>
    <property type="molecule type" value="Genomic_DNA"/>
</dbReference>
<dbReference type="STRING" id="890420.SAMN05216226_102109"/>
<reference evidence="1 2" key="1">
    <citation type="submission" date="2016-10" db="EMBL/GenBank/DDBJ databases">
        <authorList>
            <person name="de Groot N.N."/>
        </authorList>
    </citation>
    <scope>NUCLEOTIDE SEQUENCE [LARGE SCALE GENOMIC DNA]</scope>
    <source>
        <strain evidence="1 2">IBRC-M10015</strain>
    </source>
</reference>
<accession>A0A1G8SSI9</accession>
<dbReference type="Proteomes" id="UP000198856">
    <property type="component" value="Unassembled WGS sequence"/>
</dbReference>
<gene>
    <name evidence="1" type="ORF">SAMN05216226_102109</name>
</gene>
<name>A0A1G8SSI9_9EURY</name>
<proteinExistence type="predicted"/>
<dbReference type="RefSeq" id="WP_176765210.1">
    <property type="nucleotide sequence ID" value="NZ_FNFC01000002.1"/>
</dbReference>
<organism evidence="1 2">
    <name type="scientific">Halovenus aranensis</name>
    <dbReference type="NCBI Taxonomy" id="890420"/>
    <lineage>
        <taxon>Archaea</taxon>
        <taxon>Methanobacteriati</taxon>
        <taxon>Methanobacteriota</taxon>
        <taxon>Stenosarchaea group</taxon>
        <taxon>Halobacteria</taxon>
        <taxon>Halobacteriales</taxon>
        <taxon>Haloarculaceae</taxon>
        <taxon>Halovenus</taxon>
    </lineage>
</organism>
<sequence length="45" mass="5071">MSEYRSLIGTSSLPAFFVLGDGECIEWITDRKSGAELGETVERYR</sequence>
<evidence type="ECO:0000313" key="1">
    <source>
        <dbReference type="EMBL" id="SDJ31745.1"/>
    </source>
</evidence>
<protein>
    <submittedName>
        <fullName evidence="1">Uncharacterized protein</fullName>
    </submittedName>
</protein>
<evidence type="ECO:0000313" key="2">
    <source>
        <dbReference type="Proteomes" id="UP000198856"/>
    </source>
</evidence>
<keyword evidence="2" id="KW-1185">Reference proteome</keyword>